<sequence length="152" mass="17301">MAAEGGSLLTDTSDVAEHEQWASGRMRWSLGALGDITWMVLPEARPFLVRHAKKELDSALERGTFLDVILESPIANHIGELMLQGMGDLPAGTDLVRRCETVMRRMFTVDEDWYQNMFRVEVFEYLLFRGWRPQLTELIPDTLAAVDHPDLP</sequence>
<evidence type="ECO:0000313" key="1">
    <source>
        <dbReference type="EMBL" id="MCP2270240.1"/>
    </source>
</evidence>
<dbReference type="Proteomes" id="UP001205185">
    <property type="component" value="Unassembled WGS sequence"/>
</dbReference>
<protein>
    <submittedName>
        <fullName evidence="1">Uncharacterized protein</fullName>
    </submittedName>
</protein>
<keyword evidence="2" id="KW-1185">Reference proteome</keyword>
<proteinExistence type="predicted"/>
<gene>
    <name evidence="1" type="ORF">LV75_002741</name>
</gene>
<organism evidence="1 2">
    <name type="scientific">Actinokineospora diospyrosa</name>
    <dbReference type="NCBI Taxonomy" id="103728"/>
    <lineage>
        <taxon>Bacteria</taxon>
        <taxon>Bacillati</taxon>
        <taxon>Actinomycetota</taxon>
        <taxon>Actinomycetes</taxon>
        <taxon>Pseudonocardiales</taxon>
        <taxon>Pseudonocardiaceae</taxon>
        <taxon>Actinokineospora</taxon>
    </lineage>
</organism>
<accession>A0ABT1IC83</accession>
<evidence type="ECO:0000313" key="2">
    <source>
        <dbReference type="Proteomes" id="UP001205185"/>
    </source>
</evidence>
<name>A0ABT1IC83_9PSEU</name>
<comment type="caution">
    <text evidence="1">The sequence shown here is derived from an EMBL/GenBank/DDBJ whole genome shotgun (WGS) entry which is preliminary data.</text>
</comment>
<reference evidence="1 2" key="1">
    <citation type="submission" date="2022-06" db="EMBL/GenBank/DDBJ databases">
        <title>Genomic Encyclopedia of Archaeal and Bacterial Type Strains, Phase II (KMG-II): from individual species to whole genera.</title>
        <authorList>
            <person name="Goeker M."/>
        </authorList>
    </citation>
    <scope>NUCLEOTIDE SEQUENCE [LARGE SCALE GENOMIC DNA]</scope>
    <source>
        <strain evidence="1 2">DSM 44255</strain>
    </source>
</reference>
<dbReference type="EMBL" id="JAMTCO010000006">
    <property type="protein sequence ID" value="MCP2270240.1"/>
    <property type="molecule type" value="Genomic_DNA"/>
</dbReference>